<evidence type="ECO:0000259" key="1">
    <source>
        <dbReference type="Pfam" id="PF08550"/>
    </source>
</evidence>
<evidence type="ECO:0000313" key="3">
    <source>
        <dbReference type="Proteomes" id="UP000191672"/>
    </source>
</evidence>
<sequence length="314" mass="35934">MPTAFDDLSIEDEPTQNADYLSTAWKLEDVRATKNYIHKRRATLPNFKRLENALWRAWTQQEQKIPCFSPVLLRWDKESDTTWLFGPRKSFAAKLSGAFPRSESDASTLSGSSEKDFTSVETGDELLSKKSILLSPRRCQIQKSLEDKSGVSRKHRSRELSNRVRFNDEVQHFLYIPETVYSYTNFLPIYEAQESITIDAEICHLRMLLDYQPRDQHHVAAATNAFQGYRGFLSSRVHESRSTFELFDRDGVFPYYTIMYYGAVGEAAFGAVLIIVTLEPHSPQEPQRSFWGLLPLPRGTKATFLLTASLTPGT</sequence>
<dbReference type="InterPro" id="IPR013860">
    <property type="entry name" value="AreA_GATA"/>
</dbReference>
<dbReference type="GO" id="GO:0007039">
    <property type="term" value="P:protein catabolic process in the vacuole"/>
    <property type="evidence" value="ECO:0007669"/>
    <property type="project" value="TreeGrafter"/>
</dbReference>
<dbReference type="EMBL" id="MDYN01000086">
    <property type="protein sequence ID" value="OQD78119.1"/>
    <property type="molecule type" value="Genomic_DNA"/>
</dbReference>
<protein>
    <recommendedName>
        <fullName evidence="1">Nitrogen regulatory protein areA GATA-like domain-containing protein</fullName>
    </recommendedName>
</protein>
<feature type="domain" description="Nitrogen regulatory protein areA GATA-like" evidence="1">
    <location>
        <begin position="36"/>
        <end position="59"/>
    </location>
</feature>
<dbReference type="PANTHER" id="PTHR28051">
    <property type="entry name" value="PROTEIN MTL1-RELATED"/>
    <property type="match status" value="1"/>
</dbReference>
<organism evidence="2 3">
    <name type="scientific">Penicillium antarcticum</name>
    <dbReference type="NCBI Taxonomy" id="416450"/>
    <lineage>
        <taxon>Eukaryota</taxon>
        <taxon>Fungi</taxon>
        <taxon>Dikarya</taxon>
        <taxon>Ascomycota</taxon>
        <taxon>Pezizomycotina</taxon>
        <taxon>Eurotiomycetes</taxon>
        <taxon>Eurotiomycetidae</taxon>
        <taxon>Eurotiales</taxon>
        <taxon>Aspergillaceae</taxon>
        <taxon>Penicillium</taxon>
    </lineage>
</organism>
<dbReference type="GO" id="GO:0042149">
    <property type="term" value="P:cellular response to glucose starvation"/>
    <property type="evidence" value="ECO:0007669"/>
    <property type="project" value="TreeGrafter"/>
</dbReference>
<reference evidence="3" key="1">
    <citation type="journal article" date="2017" name="Nat. Microbiol.">
        <title>Global analysis of biosynthetic gene clusters reveals vast potential of secondary metabolite production in Penicillium species.</title>
        <authorList>
            <person name="Nielsen J.C."/>
            <person name="Grijseels S."/>
            <person name="Prigent S."/>
            <person name="Ji B."/>
            <person name="Dainat J."/>
            <person name="Nielsen K.F."/>
            <person name="Frisvad J.C."/>
            <person name="Workman M."/>
            <person name="Nielsen J."/>
        </authorList>
    </citation>
    <scope>NUCLEOTIDE SEQUENCE [LARGE SCALE GENOMIC DNA]</scope>
    <source>
        <strain evidence="3">IBT 31811</strain>
    </source>
</reference>
<dbReference type="STRING" id="416450.A0A1V6PM77"/>
<accession>A0A1V6PM77</accession>
<dbReference type="PANTHER" id="PTHR28051:SF1">
    <property type="entry name" value="PROTEIN MTL1-RELATED"/>
    <property type="match status" value="1"/>
</dbReference>
<proteinExistence type="predicted"/>
<dbReference type="GO" id="GO:0005773">
    <property type="term" value="C:vacuole"/>
    <property type="evidence" value="ECO:0007669"/>
    <property type="project" value="GOC"/>
</dbReference>
<dbReference type="Proteomes" id="UP000191672">
    <property type="component" value="Unassembled WGS sequence"/>
</dbReference>
<dbReference type="InterPro" id="IPR052292">
    <property type="entry name" value="Glucose_repression_reg"/>
</dbReference>
<keyword evidence="3" id="KW-1185">Reference proteome</keyword>
<dbReference type="Pfam" id="PF08550">
    <property type="entry name" value="GATA_AreA"/>
    <property type="match status" value="1"/>
</dbReference>
<name>A0A1V6PM77_9EURO</name>
<comment type="caution">
    <text evidence="2">The sequence shown here is derived from an EMBL/GenBank/DDBJ whole genome shotgun (WGS) entry which is preliminary data.</text>
</comment>
<dbReference type="AlphaFoldDB" id="A0A1V6PM77"/>
<gene>
    <name evidence="2" type="ORF">PENANT_c086G09540</name>
</gene>
<evidence type="ECO:0000313" key="2">
    <source>
        <dbReference type="EMBL" id="OQD78119.1"/>
    </source>
</evidence>